<keyword evidence="2" id="KW-1003">Cell membrane</keyword>
<keyword evidence="5 9" id="KW-0297">G-protein coupled receptor</keyword>
<dbReference type="GO" id="GO:0030425">
    <property type="term" value="C:dendrite"/>
    <property type="evidence" value="ECO:0007669"/>
    <property type="project" value="TreeGrafter"/>
</dbReference>
<dbReference type="EMBL" id="JAINUF010000023">
    <property type="protein sequence ID" value="KAJ8333588.1"/>
    <property type="molecule type" value="Genomic_DNA"/>
</dbReference>
<dbReference type="Pfam" id="PF00001">
    <property type="entry name" value="7tm_1"/>
    <property type="match status" value="1"/>
</dbReference>
<feature type="transmembrane region" description="Helical" evidence="10">
    <location>
        <begin position="72"/>
        <end position="97"/>
    </location>
</feature>
<dbReference type="OrthoDB" id="10071887at2759"/>
<name>A0A9Q1E7B3_SYNKA</name>
<dbReference type="InterPro" id="IPR000276">
    <property type="entry name" value="GPCR_Rhodpsn"/>
</dbReference>
<dbReference type="Proteomes" id="UP001152622">
    <property type="component" value="Chromosome 23"/>
</dbReference>
<evidence type="ECO:0000256" key="3">
    <source>
        <dbReference type="ARBA" id="ARBA00022692"/>
    </source>
</evidence>
<keyword evidence="6 10" id="KW-0472">Membrane</keyword>
<evidence type="ECO:0000313" key="12">
    <source>
        <dbReference type="EMBL" id="KAJ8333588.1"/>
    </source>
</evidence>
<evidence type="ECO:0000256" key="2">
    <source>
        <dbReference type="ARBA" id="ARBA00022475"/>
    </source>
</evidence>
<keyword evidence="4 10" id="KW-1133">Transmembrane helix</keyword>
<evidence type="ECO:0000256" key="8">
    <source>
        <dbReference type="ARBA" id="ARBA00023224"/>
    </source>
</evidence>
<dbReference type="PANTHER" id="PTHR24247">
    <property type="entry name" value="5-HYDROXYTRYPTAMINE RECEPTOR"/>
    <property type="match status" value="1"/>
</dbReference>
<keyword evidence="7 9" id="KW-0675">Receptor</keyword>
<dbReference type="GO" id="GO:0007187">
    <property type="term" value="P:G protein-coupled receptor signaling pathway, coupled to cyclic nucleotide second messenger"/>
    <property type="evidence" value="ECO:0007669"/>
    <property type="project" value="TreeGrafter"/>
</dbReference>
<dbReference type="GO" id="GO:0005886">
    <property type="term" value="C:plasma membrane"/>
    <property type="evidence" value="ECO:0007669"/>
    <property type="project" value="UniProtKB-SubCell"/>
</dbReference>
<comment type="subcellular location">
    <subcellularLocation>
        <location evidence="1">Cell membrane</location>
        <topology evidence="1">Multi-pass membrane protein</topology>
    </subcellularLocation>
</comment>
<dbReference type="Gene3D" id="1.20.1070.10">
    <property type="entry name" value="Rhodopsin 7-helix transmembrane proteins"/>
    <property type="match status" value="1"/>
</dbReference>
<evidence type="ECO:0000256" key="5">
    <source>
        <dbReference type="ARBA" id="ARBA00023040"/>
    </source>
</evidence>
<evidence type="ECO:0000256" key="7">
    <source>
        <dbReference type="ARBA" id="ARBA00023170"/>
    </source>
</evidence>
<dbReference type="SUPFAM" id="SSF81321">
    <property type="entry name" value="Family A G protein-coupled receptor-like"/>
    <property type="match status" value="1"/>
</dbReference>
<dbReference type="PROSITE" id="PS50262">
    <property type="entry name" value="G_PROTEIN_RECEP_F1_2"/>
    <property type="match status" value="1"/>
</dbReference>
<proteinExistence type="inferred from homology"/>
<dbReference type="PRINTS" id="PR00237">
    <property type="entry name" value="GPCRRHODOPSN"/>
</dbReference>
<feature type="domain" description="G-protein coupled receptors family 1 profile" evidence="11">
    <location>
        <begin position="51"/>
        <end position="155"/>
    </location>
</feature>
<sequence length="155" mass="17232">MGTNIPGINTILNLTYNDSSKISGTDAAFSGFIMVILAVLMVTLVVVVVIGNALVILAFIVDKSLRNQSNYFFLNLAISDFLVGAFCIPVYIPYILTGRWMFGRGLCKLWLVVDYLLCTASVFNIVLISYDRFLSVTRAYSQRTSMALHMAPCYF</sequence>
<dbReference type="GO" id="GO:0004993">
    <property type="term" value="F:G protein-coupled serotonin receptor activity"/>
    <property type="evidence" value="ECO:0007669"/>
    <property type="project" value="TreeGrafter"/>
</dbReference>
<feature type="transmembrane region" description="Helical" evidence="10">
    <location>
        <begin position="109"/>
        <end position="130"/>
    </location>
</feature>
<feature type="transmembrane region" description="Helical" evidence="10">
    <location>
        <begin position="27"/>
        <end position="60"/>
    </location>
</feature>
<dbReference type="GO" id="GO:0045202">
    <property type="term" value="C:synapse"/>
    <property type="evidence" value="ECO:0007669"/>
    <property type="project" value="TreeGrafter"/>
</dbReference>
<dbReference type="InterPro" id="IPR017452">
    <property type="entry name" value="GPCR_Rhodpsn_7TM"/>
</dbReference>
<reference evidence="12" key="1">
    <citation type="journal article" date="2023" name="Science">
        <title>Genome structures resolve the early diversification of teleost fishes.</title>
        <authorList>
            <person name="Parey E."/>
            <person name="Louis A."/>
            <person name="Montfort J."/>
            <person name="Bouchez O."/>
            <person name="Roques C."/>
            <person name="Iampietro C."/>
            <person name="Lluch J."/>
            <person name="Castinel A."/>
            <person name="Donnadieu C."/>
            <person name="Desvignes T."/>
            <person name="Floi Bucao C."/>
            <person name="Jouanno E."/>
            <person name="Wen M."/>
            <person name="Mejri S."/>
            <person name="Dirks R."/>
            <person name="Jansen H."/>
            <person name="Henkel C."/>
            <person name="Chen W.J."/>
            <person name="Zahm M."/>
            <person name="Cabau C."/>
            <person name="Klopp C."/>
            <person name="Thompson A.W."/>
            <person name="Robinson-Rechavi M."/>
            <person name="Braasch I."/>
            <person name="Lecointre G."/>
            <person name="Bobe J."/>
            <person name="Postlethwait J.H."/>
            <person name="Berthelot C."/>
            <person name="Roest Crollius H."/>
            <person name="Guiguen Y."/>
        </authorList>
    </citation>
    <scope>NUCLEOTIDE SEQUENCE</scope>
    <source>
        <strain evidence="12">WJC10195</strain>
    </source>
</reference>
<dbReference type="PANTHER" id="PTHR24247:SF254">
    <property type="entry name" value="HISTAMINE H3 RECEPTOR"/>
    <property type="match status" value="1"/>
</dbReference>
<comment type="caution">
    <text evidence="12">The sequence shown here is derived from an EMBL/GenBank/DDBJ whole genome shotgun (WGS) entry which is preliminary data.</text>
</comment>
<keyword evidence="13" id="KW-1185">Reference proteome</keyword>
<organism evidence="12 13">
    <name type="scientific">Synaphobranchus kaupii</name>
    <name type="common">Kaup's arrowtooth eel</name>
    <dbReference type="NCBI Taxonomy" id="118154"/>
    <lineage>
        <taxon>Eukaryota</taxon>
        <taxon>Metazoa</taxon>
        <taxon>Chordata</taxon>
        <taxon>Craniata</taxon>
        <taxon>Vertebrata</taxon>
        <taxon>Euteleostomi</taxon>
        <taxon>Actinopterygii</taxon>
        <taxon>Neopterygii</taxon>
        <taxon>Teleostei</taxon>
        <taxon>Anguilliformes</taxon>
        <taxon>Synaphobranchidae</taxon>
        <taxon>Synaphobranchus</taxon>
    </lineage>
</organism>
<dbReference type="GO" id="GO:0007197">
    <property type="term" value="P:adenylate cyclase-inhibiting G protein-coupled acetylcholine receptor signaling pathway"/>
    <property type="evidence" value="ECO:0007669"/>
    <property type="project" value="TreeGrafter"/>
</dbReference>
<protein>
    <recommendedName>
        <fullName evidence="11">G-protein coupled receptors family 1 profile domain-containing protein</fullName>
    </recommendedName>
</protein>
<keyword evidence="3 9" id="KW-0812">Transmembrane</keyword>
<dbReference type="GO" id="GO:0016907">
    <property type="term" value="F:G protein-coupled acetylcholine receptor activity"/>
    <property type="evidence" value="ECO:0007669"/>
    <property type="project" value="TreeGrafter"/>
</dbReference>
<evidence type="ECO:0000256" key="1">
    <source>
        <dbReference type="ARBA" id="ARBA00004651"/>
    </source>
</evidence>
<evidence type="ECO:0000256" key="9">
    <source>
        <dbReference type="RuleBase" id="RU000688"/>
    </source>
</evidence>
<comment type="similarity">
    <text evidence="9">Belongs to the G-protein coupled receptor 1 family.</text>
</comment>
<dbReference type="PROSITE" id="PS00237">
    <property type="entry name" value="G_PROTEIN_RECEP_F1_1"/>
    <property type="match status" value="1"/>
</dbReference>
<evidence type="ECO:0000256" key="10">
    <source>
        <dbReference type="SAM" id="Phobius"/>
    </source>
</evidence>
<evidence type="ECO:0000256" key="4">
    <source>
        <dbReference type="ARBA" id="ARBA00022989"/>
    </source>
</evidence>
<evidence type="ECO:0000259" key="11">
    <source>
        <dbReference type="PROSITE" id="PS50262"/>
    </source>
</evidence>
<dbReference type="AlphaFoldDB" id="A0A9Q1E7B3"/>
<keyword evidence="8 9" id="KW-0807">Transducer</keyword>
<gene>
    <name evidence="12" type="ORF">SKAU_G00415960</name>
</gene>
<evidence type="ECO:0000256" key="6">
    <source>
        <dbReference type="ARBA" id="ARBA00023136"/>
    </source>
</evidence>
<accession>A0A9Q1E7B3</accession>
<evidence type="ECO:0000313" key="13">
    <source>
        <dbReference type="Proteomes" id="UP001152622"/>
    </source>
</evidence>